<reference evidence="2" key="1">
    <citation type="submission" date="2022-01" db="EMBL/GenBank/DDBJ databases">
        <authorList>
            <person name="Criscuolo A."/>
        </authorList>
    </citation>
    <scope>NUCLEOTIDE SEQUENCE</scope>
    <source>
        <strain evidence="2">CIP111893</strain>
    </source>
</reference>
<accession>A0ABN8H2N7</accession>
<keyword evidence="1" id="KW-1133">Transmembrane helix</keyword>
<feature type="transmembrane region" description="Helical" evidence="1">
    <location>
        <begin position="358"/>
        <end position="375"/>
    </location>
</feature>
<gene>
    <name evidence="2" type="ORF">PAECIP111893_04749</name>
</gene>
<dbReference type="PIRSF" id="PIRSF037259">
    <property type="entry name" value="EcsB_ABC"/>
    <property type="match status" value="1"/>
</dbReference>
<dbReference type="Proteomes" id="UP000838686">
    <property type="component" value="Unassembled WGS sequence"/>
</dbReference>
<keyword evidence="1" id="KW-0812">Transmembrane</keyword>
<dbReference type="Pfam" id="PF05975">
    <property type="entry name" value="EcsB"/>
    <property type="match status" value="1"/>
</dbReference>
<evidence type="ECO:0008006" key="4">
    <source>
        <dbReference type="Google" id="ProtNLM"/>
    </source>
</evidence>
<feature type="transmembrane region" description="Helical" evidence="1">
    <location>
        <begin position="133"/>
        <end position="154"/>
    </location>
</feature>
<name>A0ABN8H2N7_9BACL</name>
<keyword evidence="1" id="KW-0472">Membrane</keyword>
<sequence>MNRTVDAIWRERAGAFWRETMPYIRYMAQSGVPLVASMLLFTGIASYIGLLRNVPSSFPFTWIGVAALLPIICWSPLRTWLREADTVFLMPREAEMTTYLRHCFRYNGIAGNVCLVILCLIHSPLYVQGPGQLHWLLLLLAAVALKVLNGAGAWQERKMLWSGARIGMRLLRWAATAAALALLLQTAPWLALLFLSAAALLMGLLYRGQRQYHLPWLRLIAEESRTRRRYTVFFSAFTDVPSESAQVAARRYLSWFGALTRYRKEHAFVYLYAHTLIRTELGGIMMRLTALGILAGWLAAHSGLWMGWGAAGVYMLFVWLIGVQLGSLVQSHRHSVWRHVYPLPDNSRLASLLRIDRTAMLLCASILWLPLIILLPGPGFMTSAAAAALLGLGYIVVIRPIGLKRNFTDSDDD</sequence>
<evidence type="ECO:0000256" key="1">
    <source>
        <dbReference type="SAM" id="Phobius"/>
    </source>
</evidence>
<feature type="transmembrane region" description="Helical" evidence="1">
    <location>
        <begin position="60"/>
        <end position="81"/>
    </location>
</feature>
<evidence type="ECO:0000313" key="3">
    <source>
        <dbReference type="Proteomes" id="UP000838686"/>
    </source>
</evidence>
<feature type="transmembrane region" description="Helical" evidence="1">
    <location>
        <begin position="305"/>
        <end position="329"/>
    </location>
</feature>
<dbReference type="InterPro" id="IPR010288">
    <property type="entry name" value="EcsB_ABC"/>
</dbReference>
<feature type="transmembrane region" description="Helical" evidence="1">
    <location>
        <begin position="381"/>
        <end position="398"/>
    </location>
</feature>
<protein>
    <recommendedName>
        <fullName evidence="4">ABC-2 type transport system permease protein</fullName>
    </recommendedName>
</protein>
<proteinExistence type="predicted"/>
<evidence type="ECO:0000313" key="2">
    <source>
        <dbReference type="EMBL" id="CAH1221635.1"/>
    </source>
</evidence>
<comment type="caution">
    <text evidence="2">The sequence shown here is derived from an EMBL/GenBank/DDBJ whole genome shotgun (WGS) entry which is preliminary data.</text>
</comment>
<feature type="transmembrane region" description="Helical" evidence="1">
    <location>
        <begin position="166"/>
        <end position="183"/>
    </location>
</feature>
<dbReference type="RefSeq" id="WP_236345476.1">
    <property type="nucleotide sequence ID" value="NZ_CAKMMF010000036.1"/>
</dbReference>
<feature type="transmembrane region" description="Helical" evidence="1">
    <location>
        <begin position="189"/>
        <end position="206"/>
    </location>
</feature>
<dbReference type="EMBL" id="CAKMMF010000036">
    <property type="protein sequence ID" value="CAH1221635.1"/>
    <property type="molecule type" value="Genomic_DNA"/>
</dbReference>
<organism evidence="2 3">
    <name type="scientific">Paenibacillus plantiphilus</name>
    <dbReference type="NCBI Taxonomy" id="2905650"/>
    <lineage>
        <taxon>Bacteria</taxon>
        <taxon>Bacillati</taxon>
        <taxon>Bacillota</taxon>
        <taxon>Bacilli</taxon>
        <taxon>Bacillales</taxon>
        <taxon>Paenibacillaceae</taxon>
        <taxon>Paenibacillus</taxon>
    </lineage>
</organism>
<feature type="transmembrane region" description="Helical" evidence="1">
    <location>
        <begin position="26"/>
        <end position="48"/>
    </location>
</feature>
<keyword evidence="3" id="KW-1185">Reference proteome</keyword>
<feature type="transmembrane region" description="Helical" evidence="1">
    <location>
        <begin position="106"/>
        <end position="127"/>
    </location>
</feature>
<feature type="transmembrane region" description="Helical" evidence="1">
    <location>
        <begin position="281"/>
        <end position="299"/>
    </location>
</feature>